<dbReference type="Gene3D" id="3.40.50.2000">
    <property type="entry name" value="Glycogen Phosphorylase B"/>
    <property type="match status" value="2"/>
</dbReference>
<keyword evidence="9" id="KW-0472">Membrane</keyword>
<comment type="catalytic activity">
    <reaction evidence="10 12">
        <text>a beta-D-Man-(1-&gt;4)-beta-D-GlcNAc-(1-&gt;4)-alpha-D-GlcNAc-diphospho-di-trans,poly-cis-dolichol + GDP-alpha-D-mannose = an alpha-D-Man-(1-&gt;3)-beta-D-Man-(1-&gt;4)-beta-D-GlcNAc-(1-&gt;4)-alpha-D-GlcNAc-diphospho-di-trans,poly-cis-dolichol + GDP + H(+)</text>
        <dbReference type="Rhea" id="RHEA:29515"/>
        <dbReference type="Rhea" id="RHEA-COMP:19511"/>
        <dbReference type="Rhea" id="RHEA-COMP:19513"/>
        <dbReference type="ChEBI" id="CHEBI:15378"/>
        <dbReference type="ChEBI" id="CHEBI:57527"/>
        <dbReference type="ChEBI" id="CHEBI:58189"/>
        <dbReference type="ChEBI" id="CHEBI:58472"/>
        <dbReference type="ChEBI" id="CHEBI:132510"/>
        <dbReference type="EC" id="2.4.1.132"/>
    </reaction>
    <physiologicalReaction direction="left-to-right" evidence="10 12">
        <dbReference type="Rhea" id="RHEA:29516"/>
    </physiologicalReaction>
</comment>
<evidence type="ECO:0000259" key="14">
    <source>
        <dbReference type="Pfam" id="PF13439"/>
    </source>
</evidence>
<organism evidence="15">
    <name type="scientific">Phaffia rhodozyma</name>
    <name type="common">Yeast</name>
    <name type="synonym">Xanthophyllomyces dendrorhous</name>
    <dbReference type="NCBI Taxonomy" id="264483"/>
    <lineage>
        <taxon>Eukaryota</taxon>
        <taxon>Fungi</taxon>
        <taxon>Dikarya</taxon>
        <taxon>Basidiomycota</taxon>
        <taxon>Agaricomycotina</taxon>
        <taxon>Tremellomycetes</taxon>
        <taxon>Cystofilobasidiales</taxon>
        <taxon>Mrakiaceae</taxon>
        <taxon>Phaffia</taxon>
    </lineage>
</organism>
<accession>A0A0F7SF03</accession>
<evidence type="ECO:0000256" key="12">
    <source>
        <dbReference type="RuleBase" id="RU367136"/>
    </source>
</evidence>
<comment type="subcellular location">
    <subcellularLocation>
        <location evidence="2 12">Endoplasmic reticulum membrane</location>
    </subcellularLocation>
</comment>
<reference evidence="15" key="1">
    <citation type="submission" date="2014-08" db="EMBL/GenBank/DDBJ databases">
        <authorList>
            <person name="Sharma Rahul"/>
            <person name="Thines Marco"/>
        </authorList>
    </citation>
    <scope>NUCLEOTIDE SEQUENCE</scope>
</reference>
<evidence type="ECO:0000256" key="11">
    <source>
        <dbReference type="ARBA" id="ARBA00045104"/>
    </source>
</evidence>
<dbReference type="AlphaFoldDB" id="A0A0F7SF03"/>
<evidence type="ECO:0000256" key="3">
    <source>
        <dbReference type="ARBA" id="ARBA00004922"/>
    </source>
</evidence>
<dbReference type="Pfam" id="PF00534">
    <property type="entry name" value="Glycos_transf_1"/>
    <property type="match status" value="1"/>
</dbReference>
<keyword evidence="6" id="KW-0812">Transmembrane</keyword>
<proteinExistence type="inferred from homology"/>
<dbReference type="SUPFAM" id="SSF53756">
    <property type="entry name" value="UDP-Glycosyltransferase/glycogen phosphorylase"/>
    <property type="match status" value="1"/>
</dbReference>
<evidence type="ECO:0000256" key="5">
    <source>
        <dbReference type="ARBA" id="ARBA00022679"/>
    </source>
</evidence>
<comment type="function">
    <text evidence="1 12">Mannosylates Man(2)GlcNAc(2)-dolichol diphosphate and Man(1)GlcNAc(2)-dolichol diphosphate to form Man(3)GlcNAc(2)-dolichol diphosphate.</text>
</comment>
<evidence type="ECO:0000256" key="7">
    <source>
        <dbReference type="ARBA" id="ARBA00022824"/>
    </source>
</evidence>
<name>A0A0F7SF03_PHARH</name>
<evidence type="ECO:0000256" key="8">
    <source>
        <dbReference type="ARBA" id="ARBA00022989"/>
    </source>
</evidence>
<feature type="domain" description="Glycosyl transferase family 1" evidence="13">
    <location>
        <begin position="354"/>
        <end position="454"/>
    </location>
</feature>
<evidence type="ECO:0000256" key="1">
    <source>
        <dbReference type="ARBA" id="ARBA00003142"/>
    </source>
</evidence>
<keyword evidence="8" id="KW-1133">Transmembrane helix</keyword>
<dbReference type="GO" id="GO:0102704">
    <property type="term" value="F:GDP-Man:Man(2)GlcNAc(2)-PP-Dol alpha-1,6-mannosyltransferase activity"/>
    <property type="evidence" value="ECO:0007669"/>
    <property type="project" value="UniProtKB-UniRule"/>
</dbReference>
<evidence type="ECO:0000256" key="10">
    <source>
        <dbReference type="ARBA" id="ARBA00045103"/>
    </source>
</evidence>
<evidence type="ECO:0000313" key="15">
    <source>
        <dbReference type="EMBL" id="CDZ97216.1"/>
    </source>
</evidence>
<dbReference type="GO" id="GO:0004378">
    <property type="term" value="F:GDP-Man:Man(1)GlcNAc(2)-PP-Dol alpha-1,3-mannosyltransferase activity"/>
    <property type="evidence" value="ECO:0007669"/>
    <property type="project" value="UniProtKB-UniRule"/>
</dbReference>
<evidence type="ECO:0000259" key="13">
    <source>
        <dbReference type="Pfam" id="PF00534"/>
    </source>
</evidence>
<evidence type="ECO:0000256" key="6">
    <source>
        <dbReference type="ARBA" id="ARBA00022692"/>
    </source>
</evidence>
<feature type="domain" description="Glycosyltransferase subfamily 4-like N-terminal" evidence="14">
    <location>
        <begin position="31"/>
        <end position="239"/>
    </location>
</feature>
<keyword evidence="7 12" id="KW-0256">Endoplasmic reticulum</keyword>
<sequence>MSSQTPINPPDKNATGLPSMRIGFIHPDLGIGGAERLVVDAATSLQDRGHSVEIFTSRHDPTRCFDETRDGTLKVHVLGNTLPRSIFNSLHIIFAILRQLHLTLLLLLSLLPIPVSLQPIPELRAFDVFFVDQLSICVPLLRYFLRTRVVFYCHFPDKLLSGEWDLTPGEEGPRKKESTGLRSLIKSCYRLPLDLLEEFTTCQADVILANSIYTSKVCLKAFSSLKQLPRVVYPTIDTSAFTPLTPKQENSSDAQMVLSDRPTLVSLNRFEGKKNAALAIEAFARLTKEGLVDDQTFSNLRLVLAGGYDTSVQDNVQTLNNLKALCVSYSLTYHVVSELTLKPPPVETQVLFVLNFSNIQRTALLLSPSTRAFLYTPSNEHFGIGPIEAMACKLPVLAVNSGGPTETVVDLADASQGETGTGLLRPAEGAQWAKALAKLVLMKPAERKLLGESGSKRTKELFDIKGMGFRLEEACRQAEEMGPVSNLAWIGAASLGVLFAAWALS</sequence>
<comment type="similarity">
    <text evidence="12">Belongs to the glycosyltransferase group 1 family.</text>
</comment>
<comment type="pathway">
    <text evidence="3 12">Protein modification; protein glycosylation.</text>
</comment>
<dbReference type="InterPro" id="IPR027054">
    <property type="entry name" value="ALG2"/>
</dbReference>
<evidence type="ECO:0000256" key="9">
    <source>
        <dbReference type="ARBA" id="ARBA00023136"/>
    </source>
</evidence>
<dbReference type="PANTHER" id="PTHR45918:SF1">
    <property type="entry name" value="ALPHA-1,3_1,6-MANNOSYLTRANSFERASE ALG2"/>
    <property type="match status" value="1"/>
</dbReference>
<dbReference type="EC" id="2.4.1.132" evidence="12"/>
<evidence type="ECO:0000256" key="2">
    <source>
        <dbReference type="ARBA" id="ARBA00004586"/>
    </source>
</evidence>
<dbReference type="UniPathway" id="UPA00378"/>
<dbReference type="EC" id="2.4.1.257" evidence="12"/>
<keyword evidence="4 12" id="KW-0328">Glycosyltransferase</keyword>
<keyword evidence="5 12" id="KW-0808">Transferase</keyword>
<dbReference type="PANTHER" id="PTHR45918">
    <property type="entry name" value="ALPHA-1,3/1,6-MANNOSYLTRANSFERASE ALG2"/>
    <property type="match status" value="1"/>
</dbReference>
<evidence type="ECO:0000256" key="4">
    <source>
        <dbReference type="ARBA" id="ARBA00022676"/>
    </source>
</evidence>
<dbReference type="Pfam" id="PF13439">
    <property type="entry name" value="Glyco_transf_4"/>
    <property type="match status" value="1"/>
</dbReference>
<dbReference type="GO" id="GO:0005789">
    <property type="term" value="C:endoplasmic reticulum membrane"/>
    <property type="evidence" value="ECO:0007669"/>
    <property type="project" value="UniProtKB-SubCell"/>
</dbReference>
<dbReference type="InterPro" id="IPR028098">
    <property type="entry name" value="Glyco_trans_4-like_N"/>
</dbReference>
<protein>
    <recommendedName>
        <fullName evidence="12">Alpha-1,3/1,6-mannosyltransferase ALG2</fullName>
        <ecNumber evidence="12">2.4.1.132</ecNumber>
        <ecNumber evidence="12">2.4.1.257</ecNumber>
    </recommendedName>
    <alternativeName>
        <fullName evidence="12">GDP-Man:Man(1)GlcNAc(2)-PP-Dol alpha-1,3-mannosyltransferase</fullName>
    </alternativeName>
</protein>
<comment type="catalytic activity">
    <reaction evidence="11 12">
        <text>an alpha-D-Man-(1-&gt;3)-beta-D-Man-(1-&gt;4)-beta-D-GlcNAc-(1-&gt;4)-alpha-D-GlcNAc-diphospho-di-trans,poly-cis-dolichol + GDP-alpha-D-mannose = an alpha-D-Man-(1-&gt;3)-[alpha-D-Man-(1-&gt;6)]-beta-D-Man-(1-&gt;4)-beta-D-GlcNAc-(1-&gt;4)-alpha-D-GlcNAc-diphospho-di-trans,poly-cis-dolichol + GDP + H(+)</text>
        <dbReference type="Rhea" id="RHEA:29519"/>
        <dbReference type="Rhea" id="RHEA-COMP:19513"/>
        <dbReference type="Rhea" id="RHEA-COMP:19515"/>
        <dbReference type="ChEBI" id="CHEBI:15378"/>
        <dbReference type="ChEBI" id="CHEBI:57527"/>
        <dbReference type="ChEBI" id="CHEBI:58189"/>
        <dbReference type="ChEBI" id="CHEBI:132510"/>
        <dbReference type="ChEBI" id="CHEBI:132511"/>
        <dbReference type="EC" id="2.4.1.257"/>
    </reaction>
    <physiologicalReaction direction="left-to-right" evidence="11 12">
        <dbReference type="Rhea" id="RHEA:29520"/>
    </physiologicalReaction>
</comment>
<dbReference type="EMBL" id="LN483167">
    <property type="protein sequence ID" value="CDZ97216.1"/>
    <property type="molecule type" value="Genomic_DNA"/>
</dbReference>
<dbReference type="InterPro" id="IPR001296">
    <property type="entry name" value="Glyco_trans_1"/>
</dbReference>